<keyword evidence="5" id="KW-1015">Disulfide bond</keyword>
<feature type="chain" id="PRO_5022944415" evidence="7">
    <location>
        <begin position="31"/>
        <end position="282"/>
    </location>
</feature>
<evidence type="ECO:0000313" key="8">
    <source>
        <dbReference type="EMBL" id="KAA2285470.1"/>
    </source>
</evidence>
<sequence length="282" mass="30979">MNRRHDPPARPGRLFPLLLALALAAPAAQAWSRQGHELVAELAEADLSPAARDAVRDLLSDEPVPTLAAIAAWADDIRAEGGALGEASKHWHYVNIPGSACDYVPARDCPDGDCIIGAIARQRAILADAGQPRRARTDALKFLVHLVGDAHQPMHAGYPHDRGGNDYQIQYRGKGAPEGEGTNLHRVWDYWLLRSANLDTPTYAARLRRLALPEAPTPDPEHPARDWALESCRLIHAEGLYPSDHDIGDDYLDRHRPLAERRIRLAGARLAALLNEVLDPAR</sequence>
<evidence type="ECO:0000256" key="4">
    <source>
        <dbReference type="ARBA" id="ARBA00022801"/>
    </source>
</evidence>
<organism evidence="8 9">
    <name type="scientific">Arenimonas fontis</name>
    <dbReference type="NCBI Taxonomy" id="2608255"/>
    <lineage>
        <taxon>Bacteria</taxon>
        <taxon>Pseudomonadati</taxon>
        <taxon>Pseudomonadota</taxon>
        <taxon>Gammaproteobacteria</taxon>
        <taxon>Lysobacterales</taxon>
        <taxon>Lysobacteraceae</taxon>
        <taxon>Arenimonas</taxon>
    </lineage>
</organism>
<dbReference type="GO" id="GO:0004519">
    <property type="term" value="F:endonuclease activity"/>
    <property type="evidence" value="ECO:0007669"/>
    <property type="project" value="UniProtKB-KW"/>
</dbReference>
<accession>A0A5B2ZDZ7</accession>
<protein>
    <submittedName>
        <fullName evidence="8">S1/P1 nuclease</fullName>
    </submittedName>
</protein>
<keyword evidence="3" id="KW-0255">Endonuclease</keyword>
<comment type="caution">
    <text evidence="8">The sequence shown here is derived from an EMBL/GenBank/DDBJ whole genome shotgun (WGS) entry which is preliminary data.</text>
</comment>
<keyword evidence="7" id="KW-0732">Signal</keyword>
<keyword evidence="4" id="KW-0378">Hydrolase</keyword>
<reference evidence="8 9" key="1">
    <citation type="submission" date="2019-09" db="EMBL/GenBank/DDBJ databases">
        <title>Arenimonas chukotkensis sp. nov., a bacterium isolated from Chukotka hot spring, Arctic region, Russia.</title>
        <authorList>
            <person name="Zayulina K.S."/>
            <person name="Prokofeva M.I."/>
            <person name="Elcheninov A.G."/>
            <person name="Novikov A."/>
            <person name="Kochetkova T.V."/>
            <person name="Kublanov I.V."/>
        </authorList>
    </citation>
    <scope>NUCLEOTIDE SEQUENCE [LARGE SCALE GENOMIC DNA]</scope>
    <source>
        <strain evidence="8 9">3729k</strain>
    </source>
</reference>
<evidence type="ECO:0000256" key="7">
    <source>
        <dbReference type="SAM" id="SignalP"/>
    </source>
</evidence>
<dbReference type="InterPro" id="IPR008947">
    <property type="entry name" value="PLipase_C/P1_nuclease_dom_sf"/>
</dbReference>
<gene>
    <name evidence="8" type="ORF">F0415_05115</name>
</gene>
<reference evidence="8 9" key="2">
    <citation type="submission" date="2019-09" db="EMBL/GenBank/DDBJ databases">
        <authorList>
            <person name="Mazur A."/>
        </authorList>
    </citation>
    <scope>NUCLEOTIDE SEQUENCE [LARGE SCALE GENOMIC DNA]</scope>
    <source>
        <strain evidence="8 9">3729k</strain>
    </source>
</reference>
<dbReference type="CDD" id="cd11010">
    <property type="entry name" value="S1-P1_nuclease"/>
    <property type="match status" value="1"/>
</dbReference>
<dbReference type="GO" id="GO:0003676">
    <property type="term" value="F:nucleic acid binding"/>
    <property type="evidence" value="ECO:0007669"/>
    <property type="project" value="InterPro"/>
</dbReference>
<evidence type="ECO:0000313" key="9">
    <source>
        <dbReference type="Proteomes" id="UP000322165"/>
    </source>
</evidence>
<dbReference type="Gene3D" id="1.10.575.10">
    <property type="entry name" value="P1 Nuclease"/>
    <property type="match status" value="1"/>
</dbReference>
<dbReference type="GO" id="GO:0046872">
    <property type="term" value="F:metal ion binding"/>
    <property type="evidence" value="ECO:0007669"/>
    <property type="project" value="UniProtKB-KW"/>
</dbReference>
<keyword evidence="1" id="KW-0540">Nuclease</keyword>
<evidence type="ECO:0000256" key="6">
    <source>
        <dbReference type="ARBA" id="ARBA00023180"/>
    </source>
</evidence>
<dbReference type="Pfam" id="PF02265">
    <property type="entry name" value="S1-P1_nuclease"/>
    <property type="match status" value="1"/>
</dbReference>
<evidence type="ECO:0000256" key="2">
    <source>
        <dbReference type="ARBA" id="ARBA00022723"/>
    </source>
</evidence>
<name>A0A5B2ZDZ7_9GAMM</name>
<dbReference type="PANTHER" id="PTHR33146">
    <property type="entry name" value="ENDONUCLEASE 4"/>
    <property type="match status" value="1"/>
</dbReference>
<evidence type="ECO:0000256" key="5">
    <source>
        <dbReference type="ARBA" id="ARBA00023157"/>
    </source>
</evidence>
<dbReference type="PANTHER" id="PTHR33146:SF26">
    <property type="entry name" value="ENDONUCLEASE 4"/>
    <property type="match status" value="1"/>
</dbReference>
<dbReference type="Proteomes" id="UP000322165">
    <property type="component" value="Unassembled WGS sequence"/>
</dbReference>
<dbReference type="AlphaFoldDB" id="A0A5B2ZDZ7"/>
<proteinExistence type="predicted"/>
<feature type="signal peptide" evidence="7">
    <location>
        <begin position="1"/>
        <end position="30"/>
    </location>
</feature>
<keyword evidence="9" id="KW-1185">Reference proteome</keyword>
<evidence type="ECO:0000256" key="1">
    <source>
        <dbReference type="ARBA" id="ARBA00022722"/>
    </source>
</evidence>
<dbReference type="EMBL" id="VUOD01000003">
    <property type="protein sequence ID" value="KAA2285470.1"/>
    <property type="molecule type" value="Genomic_DNA"/>
</dbReference>
<keyword evidence="6" id="KW-0325">Glycoprotein</keyword>
<keyword evidence="2" id="KW-0479">Metal-binding</keyword>
<evidence type="ECO:0000256" key="3">
    <source>
        <dbReference type="ARBA" id="ARBA00022759"/>
    </source>
</evidence>
<dbReference type="InterPro" id="IPR003154">
    <property type="entry name" value="S1/P1nuclease"/>
</dbReference>
<dbReference type="SUPFAM" id="SSF48537">
    <property type="entry name" value="Phospholipase C/P1 nuclease"/>
    <property type="match status" value="1"/>
</dbReference>
<dbReference type="GO" id="GO:0016788">
    <property type="term" value="F:hydrolase activity, acting on ester bonds"/>
    <property type="evidence" value="ECO:0007669"/>
    <property type="project" value="InterPro"/>
</dbReference>
<dbReference type="GO" id="GO:0006308">
    <property type="term" value="P:DNA catabolic process"/>
    <property type="evidence" value="ECO:0007669"/>
    <property type="project" value="InterPro"/>
</dbReference>